<evidence type="ECO:0000313" key="3">
    <source>
        <dbReference type="Proteomes" id="UP000283538"/>
    </source>
</evidence>
<evidence type="ECO:0008006" key="4">
    <source>
        <dbReference type="Google" id="ProtNLM"/>
    </source>
</evidence>
<accession>A0A414M9N8</accession>
<dbReference type="EMBL" id="QSLA01000013">
    <property type="protein sequence ID" value="RHF07247.1"/>
    <property type="molecule type" value="Genomic_DNA"/>
</dbReference>
<proteinExistence type="predicted"/>
<evidence type="ECO:0000313" key="1">
    <source>
        <dbReference type="EMBL" id="QUT46539.1"/>
    </source>
</evidence>
<gene>
    <name evidence="2" type="ORF">DW701_12245</name>
    <name evidence="1" type="ORF">INE88_03370</name>
</gene>
<sequence length="271" mass="32174">MDILINYADAKYERSRWWNSFTGKHIAKFDKIYEFHPDDIDTEFSQQHQDILSYKRGNGLWLWKPYFIYRVMKECADDDIIFYCDAGAIFKRGIQPIKDILTQKNTFFVCDIPLIEENFTKPICFKKLNCDNDAIKKSNQIIATFFAFKVCNESRSFIKEWLTHCSDLELISPAGNLDVQSFMGNNFVVHREDQSLFSLLCKKHGYTPHRDISQRGKNPRSYYNPYYLYSEPQHCSDKYPDILFLHKSPKIGLYTLLKPYLREIYKKIAQR</sequence>
<dbReference type="Proteomes" id="UP000283538">
    <property type="component" value="Unassembled WGS sequence"/>
</dbReference>
<dbReference type="RefSeq" id="WP_118226397.1">
    <property type="nucleotide sequence ID" value="NZ_CP072227.1"/>
</dbReference>
<protein>
    <recommendedName>
        <fullName evidence="4">Glycosyl transferase</fullName>
    </recommendedName>
</protein>
<reference evidence="2 3" key="1">
    <citation type="submission" date="2018-08" db="EMBL/GenBank/DDBJ databases">
        <title>A genome reference for cultivated species of the human gut microbiota.</title>
        <authorList>
            <person name="Zou Y."/>
            <person name="Xue W."/>
            <person name="Luo G."/>
        </authorList>
    </citation>
    <scope>NUCLEOTIDE SEQUENCE [LARGE SCALE GENOMIC DNA]</scope>
    <source>
        <strain evidence="2 3">AM26-26AC</strain>
    </source>
</reference>
<dbReference type="EMBL" id="CP072227">
    <property type="protein sequence ID" value="QUT46539.1"/>
    <property type="molecule type" value="Genomic_DNA"/>
</dbReference>
<dbReference type="AlphaFoldDB" id="A0A414M9N8"/>
<name>A0A414M9N8_9BACE</name>
<evidence type="ECO:0000313" key="2">
    <source>
        <dbReference type="EMBL" id="RHF07247.1"/>
    </source>
</evidence>
<reference evidence="1" key="2">
    <citation type="journal article" date="2021" name="PLoS Genet.">
        <title>Mobile Type VI secretion system loci of the gut Bacteroidales display extensive intra-ecosystem transfer, multi-species spread and geographical clustering.</title>
        <authorList>
            <person name="Garcia-Bayona L."/>
            <person name="Coyne M.J."/>
            <person name="Comstock L.E."/>
        </authorList>
    </citation>
    <scope>NUCLEOTIDE SEQUENCE</scope>
    <source>
        <strain evidence="1">CL11T00C20</strain>
    </source>
</reference>
<dbReference type="KEGG" id="beg:INE88_03370"/>
<dbReference type="Proteomes" id="UP000679226">
    <property type="component" value="Chromosome"/>
</dbReference>
<organism evidence="2 3">
    <name type="scientific">Bacteroides eggerthii</name>
    <dbReference type="NCBI Taxonomy" id="28111"/>
    <lineage>
        <taxon>Bacteria</taxon>
        <taxon>Pseudomonadati</taxon>
        <taxon>Bacteroidota</taxon>
        <taxon>Bacteroidia</taxon>
        <taxon>Bacteroidales</taxon>
        <taxon>Bacteroidaceae</taxon>
        <taxon>Bacteroides</taxon>
    </lineage>
</organism>